<dbReference type="InterPro" id="IPR029016">
    <property type="entry name" value="GAF-like_dom_sf"/>
</dbReference>
<dbReference type="PANTHER" id="PTHR37299">
    <property type="entry name" value="TRANSCRIPTIONAL REGULATOR-RELATED"/>
    <property type="match status" value="1"/>
</dbReference>
<dbReference type="RefSeq" id="WP_339125864.1">
    <property type="nucleotide sequence ID" value="NZ_BAABKS010000053.1"/>
</dbReference>
<dbReference type="GO" id="GO:0003677">
    <property type="term" value="F:DNA binding"/>
    <property type="evidence" value="ECO:0007669"/>
    <property type="project" value="UniProtKB-KW"/>
</dbReference>
<organism evidence="2 3">
    <name type="scientific">Pseudonocardia benzenivorans</name>
    <dbReference type="NCBI Taxonomy" id="228005"/>
    <lineage>
        <taxon>Bacteria</taxon>
        <taxon>Bacillati</taxon>
        <taxon>Actinomycetota</taxon>
        <taxon>Actinomycetes</taxon>
        <taxon>Pseudonocardiales</taxon>
        <taxon>Pseudonocardiaceae</taxon>
        <taxon>Pseudonocardia</taxon>
    </lineage>
</organism>
<evidence type="ECO:0000313" key="2">
    <source>
        <dbReference type="EMBL" id="MFD1236145.1"/>
    </source>
</evidence>
<dbReference type="SMART" id="SM00850">
    <property type="entry name" value="LytTR"/>
    <property type="match status" value="1"/>
</dbReference>
<comment type="caution">
    <text evidence="2">The sequence shown here is derived from an EMBL/GenBank/DDBJ whole genome shotgun (WGS) entry which is preliminary data.</text>
</comment>
<reference evidence="3" key="1">
    <citation type="journal article" date="2019" name="Int. J. Syst. Evol. Microbiol.">
        <title>The Global Catalogue of Microorganisms (GCM) 10K type strain sequencing project: providing services to taxonomists for standard genome sequencing and annotation.</title>
        <authorList>
            <consortium name="The Broad Institute Genomics Platform"/>
            <consortium name="The Broad Institute Genome Sequencing Center for Infectious Disease"/>
            <person name="Wu L."/>
            <person name="Ma J."/>
        </authorList>
    </citation>
    <scope>NUCLEOTIDE SEQUENCE [LARGE SCALE GENOMIC DNA]</scope>
    <source>
        <strain evidence="3">CCUG 49018</strain>
    </source>
</reference>
<dbReference type="PANTHER" id="PTHR37299:SF1">
    <property type="entry name" value="STAGE 0 SPORULATION PROTEIN A HOMOLOG"/>
    <property type="match status" value="1"/>
</dbReference>
<keyword evidence="2" id="KW-0238">DNA-binding</keyword>
<sequence length="468" mass="49882">MPTDVAATTPATRDARRRRAATLLAWERFVAGDDEPAVATVPAPILRSWRRCRDVHGLDPMRPTGRAQRPAPVAAPRDTGIYAQLGAVAATVVREIGGCLATVTDADAEILACWSAPDLGADDLDSRFEPGTWWPESVGGTNGMGTALLQSQPVVIRGPEHWRRDMHEWSCVGLAVHDPVTARPVGAVNVAARSADLVAGLATRLADELEAARRHLRFRAVDDARAVSERFAAEDSRRTGTVLGLDLAGNVVAASDKARRSVGGIPAGYLLDPALRRGLTFPPLAEIGRRSWAQAVADPSWTGTVVIGPPLGPAPHSYTITPVNGTGGPAGWIVSDGPGPDTGSALVLDPGTTANPTSGRIAALAGDSVLLLGPEEIRFAEANRHDVWLTTDCGRFRAATRGMDHLARELSPYGFLRVHRSFLVNPARIRRVVSKGNGLIALSTDHHRAEDIPVSRRSTHEVRQRLGI</sequence>
<protein>
    <submittedName>
        <fullName evidence="2">LytTR family transcriptional regulator DNA-binding domain-containing protein</fullName>
    </submittedName>
</protein>
<feature type="domain" description="HTH LytTR-type" evidence="1">
    <location>
        <begin position="361"/>
        <end position="468"/>
    </location>
</feature>
<name>A0ABW3VMY5_9PSEU</name>
<gene>
    <name evidence="2" type="ORF">ACFQ34_22875</name>
</gene>
<accession>A0ABW3VMY5</accession>
<dbReference type="Pfam" id="PF04397">
    <property type="entry name" value="LytTR"/>
    <property type="match status" value="1"/>
</dbReference>
<keyword evidence="3" id="KW-1185">Reference proteome</keyword>
<dbReference type="EMBL" id="JBHTMB010000206">
    <property type="protein sequence ID" value="MFD1236145.1"/>
    <property type="molecule type" value="Genomic_DNA"/>
</dbReference>
<evidence type="ECO:0000259" key="1">
    <source>
        <dbReference type="PROSITE" id="PS50930"/>
    </source>
</evidence>
<dbReference type="InterPro" id="IPR046947">
    <property type="entry name" value="LytR-like"/>
</dbReference>
<evidence type="ECO:0000313" key="3">
    <source>
        <dbReference type="Proteomes" id="UP001597182"/>
    </source>
</evidence>
<dbReference type="Gene3D" id="2.40.50.1020">
    <property type="entry name" value="LytTr DNA-binding domain"/>
    <property type="match status" value="1"/>
</dbReference>
<dbReference type="Proteomes" id="UP001597182">
    <property type="component" value="Unassembled WGS sequence"/>
</dbReference>
<dbReference type="InterPro" id="IPR007492">
    <property type="entry name" value="LytTR_DNA-bd_dom"/>
</dbReference>
<dbReference type="PROSITE" id="PS50930">
    <property type="entry name" value="HTH_LYTTR"/>
    <property type="match status" value="1"/>
</dbReference>
<dbReference type="Gene3D" id="3.30.450.40">
    <property type="match status" value="1"/>
</dbReference>
<proteinExistence type="predicted"/>